<dbReference type="RefSeq" id="WP_143587555.1">
    <property type="nucleotide sequence ID" value="NZ_CP071595.1"/>
</dbReference>
<evidence type="ECO:0000313" key="2">
    <source>
        <dbReference type="Proteomes" id="UP000671836"/>
    </source>
</evidence>
<organism evidence="1 2">
    <name type="scientific">Streptomyces griseocarneus</name>
    <dbReference type="NCBI Taxonomy" id="51201"/>
    <lineage>
        <taxon>Bacteria</taxon>
        <taxon>Bacillati</taxon>
        <taxon>Actinomycetota</taxon>
        <taxon>Actinomycetes</taxon>
        <taxon>Kitasatosporales</taxon>
        <taxon>Streptomycetaceae</taxon>
        <taxon>Streptomyces</taxon>
    </lineage>
</organism>
<dbReference type="Proteomes" id="UP000671836">
    <property type="component" value="Chromosome"/>
</dbReference>
<keyword evidence="2" id="KW-1185">Reference proteome</keyword>
<evidence type="ECO:0000313" key="1">
    <source>
        <dbReference type="EMBL" id="QSY49334.1"/>
    </source>
</evidence>
<reference evidence="1 2" key="1">
    <citation type="submission" date="2021-03" db="EMBL/GenBank/DDBJ databases">
        <title>Streptomyces strains.</title>
        <authorList>
            <person name="Lund M.B."/>
            <person name="Toerring T."/>
        </authorList>
    </citation>
    <scope>NUCLEOTIDE SEQUENCE [LARGE SCALE GENOMIC DNA]</scope>
    <source>
        <strain evidence="1 2">KCC S-1010</strain>
    </source>
</reference>
<protein>
    <submittedName>
        <fullName evidence="1">Uncharacterized protein</fullName>
    </submittedName>
</protein>
<accession>A0ABX7RPN5</accession>
<proteinExistence type="predicted"/>
<dbReference type="EMBL" id="CP071595">
    <property type="protein sequence ID" value="QSY49334.1"/>
    <property type="molecule type" value="Genomic_DNA"/>
</dbReference>
<gene>
    <name evidence="1" type="ORF">J3S04_31120</name>
</gene>
<sequence length="203" mass="21588">MRGRQMAAVTAQIEIDHGQYLLEGDAGPVDFSFTGSSGLVASVGPDGHVTDGGVWGVVSTGMRSGSLKLTVEVLDAPPLPPSAAERERYSEIVEVSLALEGLEAGVFSLPEETNPWEPDEDGDQEPPRTARDIFPRFSGAGPGPYRVRVHARGRDASRDGERGAEEHLIRVWAAPIAAETVFRATDRCGEHPEGSAVDGRVSS</sequence>
<name>A0ABX7RPN5_9ACTN</name>